<dbReference type="HAMAP" id="MF_00367">
    <property type="entry name" value="GTPase_Era"/>
    <property type="match status" value="1"/>
</dbReference>
<feature type="region of interest" description="G1" evidence="7">
    <location>
        <begin position="12"/>
        <end position="19"/>
    </location>
</feature>
<dbReference type="SUPFAM" id="SSF52540">
    <property type="entry name" value="P-loop containing nucleoside triphosphate hydrolases"/>
    <property type="match status" value="1"/>
</dbReference>
<protein>
    <recommendedName>
        <fullName evidence="2 6">GTPase Era</fullName>
    </recommendedName>
</protein>
<dbReference type="GO" id="GO:0005829">
    <property type="term" value="C:cytosol"/>
    <property type="evidence" value="ECO:0007669"/>
    <property type="project" value="TreeGrafter"/>
</dbReference>
<dbReference type="Proteomes" id="UP000736328">
    <property type="component" value="Unassembled WGS sequence"/>
</dbReference>
<dbReference type="FunFam" id="3.30.300.20:FF:000003">
    <property type="entry name" value="GTPase Era"/>
    <property type="match status" value="1"/>
</dbReference>
<comment type="caution">
    <text evidence="9">The sequence shown here is derived from an EMBL/GenBank/DDBJ whole genome shotgun (WGS) entry which is preliminary data.</text>
</comment>
<keyword evidence="4 6" id="KW-0694">RNA-binding</keyword>
<dbReference type="CDD" id="cd22534">
    <property type="entry name" value="KH-II_Era"/>
    <property type="match status" value="1"/>
</dbReference>
<dbReference type="AlphaFoldDB" id="A0A933MIJ4"/>
<sequence length="292" mass="32890">MTFRSGYAALAGRPNVGKSTLLNALLGQKLAAVSRRPQTTRARVLGILNNDRYQIVLLDTPGLLDPRYAMQNALLKIAANSISQSDVLAFLVDSQKGWHDEDWKYLQKYQRKNTIVVLNKIDAKPKSEVLELIARVNQATGLDQIYPISALKKFGLKELEEGMAASLSEGQPFYPTDMVTDQPEKFFVAEIIREKIFELCGAEVPYATAVVIDEFKEQEGRKDVIKATIWAEKKSQKPILIGQGGHKMKAIGINARKEIEEFLDRPVFLELFVKVKDKWRNNEADIRELGLS</sequence>
<dbReference type="InterPro" id="IPR015946">
    <property type="entry name" value="KH_dom-like_a/b"/>
</dbReference>
<dbReference type="InterPro" id="IPR006073">
    <property type="entry name" value="GTP-bd"/>
</dbReference>
<dbReference type="GO" id="GO:0003924">
    <property type="term" value="F:GTPase activity"/>
    <property type="evidence" value="ECO:0007669"/>
    <property type="project" value="UniProtKB-UniRule"/>
</dbReference>
<evidence type="ECO:0000256" key="1">
    <source>
        <dbReference type="ARBA" id="ARBA00007921"/>
    </source>
</evidence>
<dbReference type="GO" id="GO:0005525">
    <property type="term" value="F:GTP binding"/>
    <property type="evidence" value="ECO:0007669"/>
    <property type="project" value="UniProtKB-UniRule"/>
</dbReference>
<evidence type="ECO:0000256" key="2">
    <source>
        <dbReference type="ARBA" id="ARBA00020484"/>
    </source>
</evidence>
<organism evidence="9 10">
    <name type="scientific">candidate division TA06 bacterium</name>
    <dbReference type="NCBI Taxonomy" id="2250710"/>
    <lineage>
        <taxon>Bacteria</taxon>
        <taxon>Bacteria division TA06</taxon>
    </lineage>
</organism>
<dbReference type="InterPro" id="IPR009019">
    <property type="entry name" value="KH_sf_prok-type"/>
</dbReference>
<feature type="region of interest" description="G5" evidence="7">
    <location>
        <begin position="148"/>
        <end position="150"/>
    </location>
</feature>
<feature type="region of interest" description="G2" evidence="7">
    <location>
        <begin position="38"/>
        <end position="42"/>
    </location>
</feature>
<dbReference type="NCBIfam" id="TIGR00231">
    <property type="entry name" value="small_GTP"/>
    <property type="match status" value="1"/>
</dbReference>
<proteinExistence type="inferred from homology"/>
<feature type="binding site" evidence="6">
    <location>
        <begin position="12"/>
        <end position="19"/>
    </location>
    <ligand>
        <name>GTP</name>
        <dbReference type="ChEBI" id="CHEBI:37565"/>
    </ligand>
</feature>
<dbReference type="InterPro" id="IPR030388">
    <property type="entry name" value="G_ERA_dom"/>
</dbReference>
<feature type="region of interest" description="G4" evidence="7">
    <location>
        <begin position="119"/>
        <end position="122"/>
    </location>
</feature>
<comment type="function">
    <text evidence="6">An essential GTPase that binds both GDP and GTP, with rapid nucleotide exchange. Plays a role in 16S rRNA processing and 30S ribosomal subunit biogenesis and possibly also in cell cycle regulation and energy metabolism.</text>
</comment>
<keyword evidence="6" id="KW-0699">rRNA-binding</keyword>
<evidence type="ECO:0000259" key="8">
    <source>
        <dbReference type="PROSITE" id="PS51713"/>
    </source>
</evidence>
<dbReference type="PROSITE" id="PS51713">
    <property type="entry name" value="G_ERA"/>
    <property type="match status" value="1"/>
</dbReference>
<dbReference type="NCBIfam" id="TIGR00436">
    <property type="entry name" value="era"/>
    <property type="match status" value="1"/>
</dbReference>
<dbReference type="Gene3D" id="3.40.50.300">
    <property type="entry name" value="P-loop containing nucleotide triphosphate hydrolases"/>
    <property type="match status" value="1"/>
</dbReference>
<evidence type="ECO:0000256" key="5">
    <source>
        <dbReference type="ARBA" id="ARBA00023134"/>
    </source>
</evidence>
<dbReference type="InterPro" id="IPR004044">
    <property type="entry name" value="KH_dom_type_2"/>
</dbReference>
<keyword evidence="6" id="KW-0472">Membrane</keyword>
<dbReference type="GO" id="GO:0000028">
    <property type="term" value="P:ribosomal small subunit assembly"/>
    <property type="evidence" value="ECO:0007669"/>
    <property type="project" value="TreeGrafter"/>
</dbReference>
<dbReference type="GO" id="GO:0043024">
    <property type="term" value="F:ribosomal small subunit binding"/>
    <property type="evidence" value="ECO:0007669"/>
    <property type="project" value="TreeGrafter"/>
</dbReference>
<evidence type="ECO:0000256" key="6">
    <source>
        <dbReference type="HAMAP-Rule" id="MF_00367"/>
    </source>
</evidence>
<accession>A0A933MIJ4</accession>
<dbReference type="InterPro" id="IPR027417">
    <property type="entry name" value="P-loop_NTPase"/>
</dbReference>
<dbReference type="GO" id="GO:0070181">
    <property type="term" value="F:small ribosomal subunit rRNA binding"/>
    <property type="evidence" value="ECO:0007669"/>
    <property type="project" value="UniProtKB-UniRule"/>
</dbReference>
<feature type="binding site" evidence="6">
    <location>
        <begin position="59"/>
        <end position="63"/>
    </location>
    <ligand>
        <name>GTP</name>
        <dbReference type="ChEBI" id="CHEBI:37565"/>
    </ligand>
</feature>
<keyword evidence="3 6" id="KW-0547">Nucleotide-binding</keyword>
<evidence type="ECO:0000256" key="4">
    <source>
        <dbReference type="ARBA" id="ARBA00022884"/>
    </source>
</evidence>
<comment type="similarity">
    <text evidence="1 6 7">Belongs to the TRAFAC class TrmE-Era-EngA-EngB-Septin-like GTPase superfamily. Era GTPase family.</text>
</comment>
<keyword evidence="6" id="KW-0963">Cytoplasm</keyword>
<feature type="region of interest" description="G3" evidence="7">
    <location>
        <begin position="59"/>
        <end position="62"/>
    </location>
</feature>
<feature type="binding site" evidence="6">
    <location>
        <begin position="119"/>
        <end position="122"/>
    </location>
    <ligand>
        <name>GTP</name>
        <dbReference type="ChEBI" id="CHEBI:37565"/>
    </ligand>
</feature>
<comment type="subunit">
    <text evidence="6">Monomer.</text>
</comment>
<evidence type="ECO:0000313" key="10">
    <source>
        <dbReference type="Proteomes" id="UP000736328"/>
    </source>
</evidence>
<dbReference type="SUPFAM" id="SSF54814">
    <property type="entry name" value="Prokaryotic type KH domain (KH-domain type II)"/>
    <property type="match status" value="1"/>
</dbReference>
<dbReference type="EMBL" id="JACQXR010000004">
    <property type="protein sequence ID" value="MBI4725689.1"/>
    <property type="molecule type" value="Genomic_DNA"/>
</dbReference>
<reference evidence="9" key="1">
    <citation type="submission" date="2020-07" db="EMBL/GenBank/DDBJ databases">
        <title>Huge and variable diversity of episymbiotic CPR bacteria and DPANN archaea in groundwater ecosystems.</title>
        <authorList>
            <person name="He C.Y."/>
            <person name="Keren R."/>
            <person name="Whittaker M."/>
            <person name="Farag I.F."/>
            <person name="Doudna J."/>
            <person name="Cate J.H.D."/>
            <person name="Banfield J.F."/>
        </authorList>
    </citation>
    <scope>NUCLEOTIDE SEQUENCE</scope>
    <source>
        <strain evidence="9">NC_groundwater_1520_Pr4_B-0.1um_53_5</strain>
    </source>
</reference>
<evidence type="ECO:0000256" key="3">
    <source>
        <dbReference type="ARBA" id="ARBA00022741"/>
    </source>
</evidence>
<dbReference type="PANTHER" id="PTHR42698:SF1">
    <property type="entry name" value="GTPASE ERA, MITOCHONDRIAL"/>
    <property type="match status" value="1"/>
</dbReference>
<keyword evidence="5 6" id="KW-0342">GTP-binding</keyword>
<dbReference type="GO" id="GO:0005886">
    <property type="term" value="C:plasma membrane"/>
    <property type="evidence" value="ECO:0007669"/>
    <property type="project" value="UniProtKB-SubCell"/>
</dbReference>
<gene>
    <name evidence="6 9" type="primary">era</name>
    <name evidence="9" type="ORF">HY768_00430</name>
</gene>
<dbReference type="PANTHER" id="PTHR42698">
    <property type="entry name" value="GTPASE ERA"/>
    <property type="match status" value="1"/>
</dbReference>
<dbReference type="InterPro" id="IPR005662">
    <property type="entry name" value="GTPase_Era-like"/>
</dbReference>
<dbReference type="Pfam" id="PF01926">
    <property type="entry name" value="MMR_HSR1"/>
    <property type="match status" value="1"/>
</dbReference>
<dbReference type="InterPro" id="IPR005225">
    <property type="entry name" value="Small_GTP-bd"/>
</dbReference>
<evidence type="ECO:0000256" key="7">
    <source>
        <dbReference type="PROSITE-ProRule" id="PRU01050"/>
    </source>
</evidence>
<comment type="subcellular location">
    <subcellularLocation>
        <location evidence="6">Cytoplasm</location>
    </subcellularLocation>
    <subcellularLocation>
        <location evidence="6">Cell membrane</location>
        <topology evidence="6">Peripheral membrane protein</topology>
    </subcellularLocation>
</comment>
<dbReference type="PRINTS" id="PR00326">
    <property type="entry name" value="GTP1OBG"/>
</dbReference>
<feature type="domain" description="Era-type G" evidence="8">
    <location>
        <begin position="4"/>
        <end position="169"/>
    </location>
</feature>
<dbReference type="Pfam" id="PF07650">
    <property type="entry name" value="KH_2"/>
    <property type="match status" value="1"/>
</dbReference>
<dbReference type="NCBIfam" id="NF000908">
    <property type="entry name" value="PRK00089.1"/>
    <property type="match status" value="1"/>
</dbReference>
<dbReference type="Gene3D" id="3.30.300.20">
    <property type="match status" value="1"/>
</dbReference>
<dbReference type="CDD" id="cd04163">
    <property type="entry name" value="Era"/>
    <property type="match status" value="1"/>
</dbReference>
<evidence type="ECO:0000313" key="9">
    <source>
        <dbReference type="EMBL" id="MBI4725689.1"/>
    </source>
</evidence>
<keyword evidence="6" id="KW-0690">Ribosome biogenesis</keyword>
<name>A0A933MIJ4_UNCT6</name>
<keyword evidence="6" id="KW-1003">Cell membrane</keyword>